<evidence type="ECO:0000313" key="1">
    <source>
        <dbReference type="EMBL" id="WOB51238.1"/>
    </source>
</evidence>
<evidence type="ECO:0008006" key="3">
    <source>
        <dbReference type="Google" id="ProtNLM"/>
    </source>
</evidence>
<keyword evidence="2" id="KW-1185">Reference proteome</keyword>
<accession>A0AAU0BDT4</accession>
<sequence length="137" mass="14929">MSNIQEFDHACALIFDRLYESFPMRIDIEASELGFFDRNDLSNKPREILSATFCFLADEGYIDFARASDDKAIKTDIRLTSKGLSRLQRVPAGVQDASKPLIEQLKDAFDSIGSSTSSAAVAGATKKILSLIFGGGA</sequence>
<evidence type="ECO:0000313" key="2">
    <source>
        <dbReference type="Proteomes" id="UP001302716"/>
    </source>
</evidence>
<dbReference type="Proteomes" id="UP001302716">
    <property type="component" value="Chromosome"/>
</dbReference>
<dbReference type="EMBL" id="CP103836">
    <property type="protein sequence ID" value="WOB51238.1"/>
    <property type="molecule type" value="Genomic_DNA"/>
</dbReference>
<name>A0AAU0BDT4_9XANT</name>
<organism evidence="1 2">
    <name type="scientific">Xanthomonas hydrangeae</name>
    <dbReference type="NCBI Taxonomy" id="2775159"/>
    <lineage>
        <taxon>Bacteria</taxon>
        <taxon>Pseudomonadati</taxon>
        <taxon>Pseudomonadota</taxon>
        <taxon>Gammaproteobacteria</taxon>
        <taxon>Lysobacterales</taxon>
        <taxon>Lysobacteraceae</taxon>
        <taxon>Xanthomonas</taxon>
    </lineage>
</organism>
<proteinExistence type="predicted"/>
<reference evidence="1 2" key="1">
    <citation type="submission" date="2022-08" db="EMBL/GenBank/DDBJ databases">
        <title>Whole genome sequencing-based tracing of a 2022 introduction and outbreak of Xanthomonas hortorum pv. pelargonii.</title>
        <authorList>
            <person name="Iruegas-Bocardo F."/>
            <person name="Weisberg A.K."/>
            <person name="Riutta E.R."/>
            <person name="Kilday K."/>
            <person name="Bonkowski J.C."/>
            <person name="Creswell T."/>
            <person name="Daughtrey M.L."/>
            <person name="Rane K."/>
            <person name="Grunwald N.J."/>
            <person name="Chang J.H."/>
            <person name="Putnam M.L."/>
        </authorList>
    </citation>
    <scope>NUCLEOTIDE SEQUENCE [LARGE SCALE GENOMIC DNA]</scope>
    <source>
        <strain evidence="1 2">22-323</strain>
    </source>
</reference>
<gene>
    <name evidence="1" type="ORF">NYR97_07655</name>
</gene>
<dbReference type="RefSeq" id="WP_316697378.1">
    <property type="nucleotide sequence ID" value="NZ_CP103836.1"/>
</dbReference>
<protein>
    <recommendedName>
        <fullName evidence="3">MarR family transcriptional regulator</fullName>
    </recommendedName>
</protein>
<dbReference type="AlphaFoldDB" id="A0AAU0BDT4"/>